<feature type="transmembrane region" description="Helical" evidence="1">
    <location>
        <begin position="53"/>
        <end position="75"/>
    </location>
</feature>
<sequence length="109" mass="10908">MAALAPAYGVVFGAALILKLGEPWWAAIAVPFVLVSAIPLLTRGSRAFNGACYTAIALLACAGCFGGVLFLPAALPLLFATPPALGAPLPQACVAAVLAVTGVTVLNLF</sequence>
<keyword evidence="1" id="KW-0812">Transmembrane</keyword>
<reference evidence="2 3" key="1">
    <citation type="submission" date="2014-10" db="EMBL/GenBank/DDBJ databases">
        <title>Draft genome sequence of Actinoplanes utahensis NRRL 12052.</title>
        <authorList>
            <person name="Velasco-Bucheli B."/>
            <person name="del Cerro C."/>
            <person name="Hormigo D."/>
            <person name="Garcia J.L."/>
            <person name="Acebal C."/>
            <person name="Arroyo M."/>
            <person name="de la Mata I."/>
        </authorList>
    </citation>
    <scope>NUCLEOTIDE SEQUENCE [LARGE SCALE GENOMIC DNA]</scope>
    <source>
        <strain evidence="2 3">NRRL 12052</strain>
    </source>
</reference>
<dbReference type="RefSeq" id="WP_043527015.1">
    <property type="nucleotide sequence ID" value="NZ_BAABKU010000028.1"/>
</dbReference>
<feature type="transmembrane region" description="Helical" evidence="1">
    <location>
        <begin position="87"/>
        <end position="108"/>
    </location>
</feature>
<dbReference type="Proteomes" id="UP000054537">
    <property type="component" value="Unassembled WGS sequence"/>
</dbReference>
<comment type="caution">
    <text evidence="2">The sequence shown here is derived from an EMBL/GenBank/DDBJ whole genome shotgun (WGS) entry which is preliminary data.</text>
</comment>
<dbReference type="STRING" id="1869.MB27_21525"/>
<gene>
    <name evidence="2" type="ORF">MB27_21525</name>
</gene>
<evidence type="ECO:0000313" key="2">
    <source>
        <dbReference type="EMBL" id="KHD75607.1"/>
    </source>
</evidence>
<evidence type="ECO:0000256" key="1">
    <source>
        <dbReference type="SAM" id="Phobius"/>
    </source>
</evidence>
<keyword evidence="1" id="KW-0472">Membrane</keyword>
<dbReference type="OrthoDB" id="3298836at2"/>
<dbReference type="EMBL" id="JRTT01000025">
    <property type="protein sequence ID" value="KHD75607.1"/>
    <property type="molecule type" value="Genomic_DNA"/>
</dbReference>
<name>A0A0A6X665_ACTUT</name>
<keyword evidence="3" id="KW-1185">Reference proteome</keyword>
<dbReference type="AlphaFoldDB" id="A0A0A6X665"/>
<protein>
    <submittedName>
        <fullName evidence="2">Uncharacterized protein</fullName>
    </submittedName>
</protein>
<organism evidence="2 3">
    <name type="scientific">Actinoplanes utahensis</name>
    <dbReference type="NCBI Taxonomy" id="1869"/>
    <lineage>
        <taxon>Bacteria</taxon>
        <taxon>Bacillati</taxon>
        <taxon>Actinomycetota</taxon>
        <taxon>Actinomycetes</taxon>
        <taxon>Micromonosporales</taxon>
        <taxon>Micromonosporaceae</taxon>
        <taxon>Actinoplanes</taxon>
    </lineage>
</organism>
<feature type="transmembrane region" description="Helical" evidence="1">
    <location>
        <begin position="23"/>
        <end position="41"/>
    </location>
</feature>
<proteinExistence type="predicted"/>
<accession>A0A0A6X665</accession>
<evidence type="ECO:0000313" key="3">
    <source>
        <dbReference type="Proteomes" id="UP000054537"/>
    </source>
</evidence>
<keyword evidence="1" id="KW-1133">Transmembrane helix</keyword>